<organism evidence="2 3">
    <name type="scientific">Daphnia magna</name>
    <dbReference type="NCBI Taxonomy" id="35525"/>
    <lineage>
        <taxon>Eukaryota</taxon>
        <taxon>Metazoa</taxon>
        <taxon>Ecdysozoa</taxon>
        <taxon>Arthropoda</taxon>
        <taxon>Crustacea</taxon>
        <taxon>Branchiopoda</taxon>
        <taxon>Diplostraca</taxon>
        <taxon>Cladocera</taxon>
        <taxon>Anomopoda</taxon>
        <taxon>Daphniidae</taxon>
        <taxon>Daphnia</taxon>
    </lineage>
</organism>
<protein>
    <submittedName>
        <fullName evidence="2">Uncharacterized protein</fullName>
    </submittedName>
</protein>
<proteinExistence type="predicted"/>
<dbReference type="EMBL" id="JAOYFB010000003">
    <property type="protein sequence ID" value="KAK4009476.1"/>
    <property type="molecule type" value="Genomic_DNA"/>
</dbReference>
<keyword evidence="3" id="KW-1185">Reference proteome</keyword>
<comment type="caution">
    <text evidence="2">The sequence shown here is derived from an EMBL/GenBank/DDBJ whole genome shotgun (WGS) entry which is preliminary data.</text>
</comment>
<name>A0ABQ9Z9C2_9CRUS</name>
<gene>
    <name evidence="2" type="ORF">OUZ56_018588</name>
</gene>
<evidence type="ECO:0000256" key="1">
    <source>
        <dbReference type="SAM" id="MobiDB-lite"/>
    </source>
</evidence>
<dbReference type="Proteomes" id="UP001234178">
    <property type="component" value="Unassembled WGS sequence"/>
</dbReference>
<evidence type="ECO:0000313" key="2">
    <source>
        <dbReference type="EMBL" id="KAK4009476.1"/>
    </source>
</evidence>
<evidence type="ECO:0000313" key="3">
    <source>
        <dbReference type="Proteomes" id="UP001234178"/>
    </source>
</evidence>
<reference evidence="2 3" key="1">
    <citation type="journal article" date="2023" name="Nucleic Acids Res.">
        <title>The hologenome of Daphnia magna reveals possible DNA methylation and microbiome-mediated evolution of the host genome.</title>
        <authorList>
            <person name="Chaturvedi A."/>
            <person name="Li X."/>
            <person name="Dhandapani V."/>
            <person name="Marshall H."/>
            <person name="Kissane S."/>
            <person name="Cuenca-Cambronero M."/>
            <person name="Asole G."/>
            <person name="Calvet F."/>
            <person name="Ruiz-Romero M."/>
            <person name="Marangio P."/>
            <person name="Guigo R."/>
            <person name="Rago D."/>
            <person name="Mirbahai L."/>
            <person name="Eastwood N."/>
            <person name="Colbourne J.K."/>
            <person name="Zhou J."/>
            <person name="Mallon E."/>
            <person name="Orsini L."/>
        </authorList>
    </citation>
    <scope>NUCLEOTIDE SEQUENCE [LARGE SCALE GENOMIC DNA]</scope>
    <source>
        <strain evidence="2">LRV0_1</strain>
    </source>
</reference>
<accession>A0ABQ9Z9C2</accession>
<sequence>MKSAPTLRITVTQHQPIIQIPTLFFATTLRPNKLRMLPTQPDLHWKIMFPPLKCATTLQISTTDQRHHSPITEDNASRGTNDLGESPSTESTKRQPPIPFVVRDHLNVPDTPASTSAPPPEGSLASAGYEPHHPPQTYLDFLKMERKQFQWLILKPHILGAIREKDYNLFFSLVIQLDNLEQPVNRESG</sequence>
<feature type="region of interest" description="Disordered" evidence="1">
    <location>
        <begin position="61"/>
        <end position="130"/>
    </location>
</feature>